<dbReference type="InterPro" id="IPR051906">
    <property type="entry name" value="TolC-like"/>
</dbReference>
<evidence type="ECO:0000256" key="5">
    <source>
        <dbReference type="ARBA" id="ARBA00022692"/>
    </source>
</evidence>
<comment type="caution">
    <text evidence="8">The sequence shown here is derived from an EMBL/GenBank/DDBJ whole genome shotgun (WGS) entry which is preliminary data.</text>
</comment>
<evidence type="ECO:0000256" key="6">
    <source>
        <dbReference type="ARBA" id="ARBA00023136"/>
    </source>
</evidence>
<dbReference type="AlphaFoldDB" id="A0A246IV14"/>
<comment type="subcellular location">
    <subcellularLocation>
        <location evidence="1">Cell outer membrane</location>
    </subcellularLocation>
</comment>
<dbReference type="PANTHER" id="PTHR30026:SF20">
    <property type="entry name" value="OUTER MEMBRANE PROTEIN TOLC"/>
    <property type="match status" value="1"/>
</dbReference>
<dbReference type="Gene3D" id="1.20.1600.10">
    <property type="entry name" value="Outer membrane efflux proteins (OEP)"/>
    <property type="match status" value="1"/>
</dbReference>
<dbReference type="PANTHER" id="PTHR30026">
    <property type="entry name" value="OUTER MEMBRANE PROTEIN TOLC"/>
    <property type="match status" value="1"/>
</dbReference>
<keyword evidence="5" id="KW-0812">Transmembrane</keyword>
<protein>
    <recommendedName>
        <fullName evidence="10">Transporter</fullName>
    </recommendedName>
</protein>
<dbReference type="Proteomes" id="UP000197468">
    <property type="component" value="Unassembled WGS sequence"/>
</dbReference>
<evidence type="ECO:0008006" key="10">
    <source>
        <dbReference type="Google" id="ProtNLM"/>
    </source>
</evidence>
<evidence type="ECO:0000256" key="4">
    <source>
        <dbReference type="ARBA" id="ARBA00022452"/>
    </source>
</evidence>
<dbReference type="GO" id="GO:0015562">
    <property type="term" value="F:efflux transmembrane transporter activity"/>
    <property type="evidence" value="ECO:0007669"/>
    <property type="project" value="InterPro"/>
</dbReference>
<proteinExistence type="inferred from homology"/>
<keyword evidence="3" id="KW-0813">Transport</keyword>
<gene>
    <name evidence="8" type="ORF">CDN99_25175</name>
</gene>
<keyword evidence="7" id="KW-0998">Cell outer membrane</keyword>
<dbReference type="OrthoDB" id="8558511at2"/>
<comment type="similarity">
    <text evidence="2">Belongs to the outer membrane factor (OMF) (TC 1.B.17) family.</text>
</comment>
<keyword evidence="4" id="KW-1134">Transmembrane beta strand</keyword>
<reference evidence="8 9" key="1">
    <citation type="journal article" date="2008" name="Int. J. Syst. Evol. Microbiol.">
        <title>Description of Roseateles aquatilis sp. nov. and Roseateles terrae sp. nov., in the class Betaproteobacteria, and emended description of the genus Roseateles.</title>
        <authorList>
            <person name="Gomila M."/>
            <person name="Bowien B."/>
            <person name="Falsen E."/>
            <person name="Moore E.R."/>
            <person name="Lalucat J."/>
        </authorList>
    </citation>
    <scope>NUCLEOTIDE SEQUENCE [LARGE SCALE GENOMIC DNA]</scope>
    <source>
        <strain evidence="8 9">CCUG 48205</strain>
    </source>
</reference>
<evidence type="ECO:0000313" key="9">
    <source>
        <dbReference type="Proteomes" id="UP000197468"/>
    </source>
</evidence>
<organism evidence="8 9">
    <name type="scientific">Roseateles aquatilis</name>
    <dbReference type="NCBI Taxonomy" id="431061"/>
    <lineage>
        <taxon>Bacteria</taxon>
        <taxon>Pseudomonadati</taxon>
        <taxon>Pseudomonadota</taxon>
        <taxon>Betaproteobacteria</taxon>
        <taxon>Burkholderiales</taxon>
        <taxon>Sphaerotilaceae</taxon>
        <taxon>Roseateles</taxon>
    </lineage>
</organism>
<dbReference type="GO" id="GO:1990281">
    <property type="term" value="C:efflux pump complex"/>
    <property type="evidence" value="ECO:0007669"/>
    <property type="project" value="TreeGrafter"/>
</dbReference>
<dbReference type="InterPro" id="IPR003423">
    <property type="entry name" value="OMP_efflux"/>
</dbReference>
<dbReference type="Pfam" id="PF02321">
    <property type="entry name" value="OEP"/>
    <property type="match status" value="1"/>
</dbReference>
<evidence type="ECO:0000256" key="3">
    <source>
        <dbReference type="ARBA" id="ARBA00022448"/>
    </source>
</evidence>
<dbReference type="SUPFAM" id="SSF56954">
    <property type="entry name" value="Outer membrane efflux proteins (OEP)"/>
    <property type="match status" value="1"/>
</dbReference>
<evidence type="ECO:0000256" key="7">
    <source>
        <dbReference type="ARBA" id="ARBA00023237"/>
    </source>
</evidence>
<keyword evidence="6" id="KW-0472">Membrane</keyword>
<evidence type="ECO:0000256" key="1">
    <source>
        <dbReference type="ARBA" id="ARBA00004442"/>
    </source>
</evidence>
<dbReference type="GO" id="GO:0015288">
    <property type="term" value="F:porin activity"/>
    <property type="evidence" value="ECO:0007669"/>
    <property type="project" value="TreeGrafter"/>
</dbReference>
<name>A0A246IV14_9BURK</name>
<accession>A0A246IV14</accession>
<keyword evidence="9" id="KW-1185">Reference proteome</keyword>
<evidence type="ECO:0000313" key="8">
    <source>
        <dbReference type="EMBL" id="OWQ83857.1"/>
    </source>
</evidence>
<evidence type="ECO:0000256" key="2">
    <source>
        <dbReference type="ARBA" id="ARBA00007613"/>
    </source>
</evidence>
<dbReference type="EMBL" id="NIOF01000019">
    <property type="protein sequence ID" value="OWQ83857.1"/>
    <property type="molecule type" value="Genomic_DNA"/>
</dbReference>
<dbReference type="GO" id="GO:0009279">
    <property type="term" value="C:cell outer membrane"/>
    <property type="evidence" value="ECO:0007669"/>
    <property type="project" value="UniProtKB-SubCell"/>
</dbReference>
<sequence>MTLAAAVDAAWRKTQAGAAAQAQQALADAERQTAASLLAGSPALSLSERSDRWQDNTGVREREIALALPLWLPGQRSARLQAAEAESASAAQAVAAARLTLAGQLRELAWSLSSLKAEAEGASAQQRYLQTLAADVDRRVKAGDLARTDALAVDGERLNAQAEAISAQQRLQAEQQRWTALTDLAPDVVADEPDAGRAAGQEALVDSFDEVRHPQLAQLALAEEAARRQVEVARRDISEAPELSLGYRHERDARGQASRGSVTVGLRVPFGTDGRNAPLRAAAQGALDKARAEQARARAALAADWRIARDALSVAERQTAMHRERAALLRQRAALLDKSFRAGETALPDLLLAVQAAAQADAALARQLAAQGNARARLLQASGVMP</sequence>